<sequence>MWPPPASYSPRLLGSLLGSRFNMLRSQASHSLRLVDHAPTSALKLQCLFPSQTHHARKCECQFLSHKQPMLTA</sequence>
<protein>
    <submittedName>
        <fullName evidence="1">Uncharacterized protein</fullName>
    </submittedName>
</protein>
<evidence type="ECO:0000313" key="1">
    <source>
        <dbReference type="EMBL" id="ORY84915.1"/>
    </source>
</evidence>
<reference evidence="1 2" key="1">
    <citation type="submission" date="2016-07" db="EMBL/GenBank/DDBJ databases">
        <title>Pervasive Adenine N6-methylation of Active Genes in Fungi.</title>
        <authorList>
            <consortium name="DOE Joint Genome Institute"/>
            <person name="Mondo S.J."/>
            <person name="Dannebaum R.O."/>
            <person name="Kuo R.C."/>
            <person name="Labutti K."/>
            <person name="Haridas S."/>
            <person name="Kuo A."/>
            <person name="Salamov A."/>
            <person name="Ahrendt S.R."/>
            <person name="Lipzen A."/>
            <person name="Sullivan W."/>
            <person name="Andreopoulos W.B."/>
            <person name="Clum A."/>
            <person name="Lindquist E."/>
            <person name="Daum C."/>
            <person name="Ramamoorthy G.K."/>
            <person name="Gryganskyi A."/>
            <person name="Culley D."/>
            <person name="Magnuson J.K."/>
            <person name="James T.Y."/>
            <person name="O'Malley M.A."/>
            <person name="Stajich J.E."/>
            <person name="Spatafora J.W."/>
            <person name="Visel A."/>
            <person name="Grigoriev I.V."/>
        </authorList>
    </citation>
    <scope>NUCLEOTIDE SEQUENCE [LARGE SCALE GENOMIC DNA]</scope>
    <source>
        <strain evidence="1 2">12-1054</strain>
    </source>
</reference>
<evidence type="ECO:0000313" key="2">
    <source>
        <dbReference type="Proteomes" id="UP000193685"/>
    </source>
</evidence>
<comment type="caution">
    <text evidence="1">The sequence shown here is derived from an EMBL/GenBank/DDBJ whole genome shotgun (WGS) entry which is preliminary data.</text>
</comment>
<dbReference type="RefSeq" id="XP_040726698.1">
    <property type="nucleotide sequence ID" value="XM_040868902.1"/>
</dbReference>
<accession>A0A1Y2FQD0</accession>
<name>A0A1Y2FQD0_PROLT</name>
<dbReference type="Proteomes" id="UP000193685">
    <property type="component" value="Unassembled WGS sequence"/>
</dbReference>
<dbReference type="GeneID" id="63785501"/>
<organism evidence="1 2">
    <name type="scientific">Protomyces lactucae-debilis</name>
    <dbReference type="NCBI Taxonomy" id="2754530"/>
    <lineage>
        <taxon>Eukaryota</taxon>
        <taxon>Fungi</taxon>
        <taxon>Dikarya</taxon>
        <taxon>Ascomycota</taxon>
        <taxon>Taphrinomycotina</taxon>
        <taxon>Taphrinomycetes</taxon>
        <taxon>Taphrinales</taxon>
        <taxon>Protomycetaceae</taxon>
        <taxon>Protomyces</taxon>
    </lineage>
</organism>
<keyword evidence="2" id="KW-1185">Reference proteome</keyword>
<dbReference type="AlphaFoldDB" id="A0A1Y2FQD0"/>
<proteinExistence type="predicted"/>
<dbReference type="EMBL" id="MCFI01000005">
    <property type="protein sequence ID" value="ORY84915.1"/>
    <property type="molecule type" value="Genomic_DNA"/>
</dbReference>
<gene>
    <name evidence="1" type="ORF">BCR37DRAFT_377828</name>
</gene>